<dbReference type="EMBL" id="CP015285">
    <property type="protein sequence ID" value="ANC93058.1"/>
    <property type="molecule type" value="Genomic_DNA"/>
</dbReference>
<dbReference type="AlphaFoldDB" id="A0A160JIR2"/>
<sequence>MRSLQPADPNSNSIPARSFSGAARAALVAALSLAGILTAALPASAAEGAPGALPPSVRIKPLMVPVVNGGRIEKYTQVEVNLEIGDALRLGEVQLSIPRLHDAVLTAIYKGIDEGWIVRGNIANVPALRRRIDESVIAMFGKDVVTRILITPIARQSSLQ</sequence>
<evidence type="ECO:0000256" key="1">
    <source>
        <dbReference type="SAM" id="SignalP"/>
    </source>
</evidence>
<evidence type="ECO:0000313" key="2">
    <source>
        <dbReference type="EMBL" id="ANC93058.1"/>
    </source>
</evidence>
<name>A0A160JIR2_9PROT</name>
<protein>
    <recommendedName>
        <fullName evidence="4">Flagellar protein FliL</fullName>
    </recommendedName>
</protein>
<dbReference type="RefSeq" id="WP_063636104.1">
    <property type="nucleotide sequence ID" value="NZ_CP015285.1"/>
</dbReference>
<feature type="signal peptide" evidence="1">
    <location>
        <begin position="1"/>
        <end position="45"/>
    </location>
</feature>
<dbReference type="KEGG" id="ahu:A6A40_03540"/>
<dbReference type="OrthoDB" id="7304990at2"/>
<evidence type="ECO:0000313" key="3">
    <source>
        <dbReference type="Proteomes" id="UP000077405"/>
    </source>
</evidence>
<organism evidence="2 3">
    <name type="scientific">Azospirillum humicireducens</name>
    <dbReference type="NCBI Taxonomy" id="1226968"/>
    <lineage>
        <taxon>Bacteria</taxon>
        <taxon>Pseudomonadati</taxon>
        <taxon>Pseudomonadota</taxon>
        <taxon>Alphaproteobacteria</taxon>
        <taxon>Rhodospirillales</taxon>
        <taxon>Azospirillaceae</taxon>
        <taxon>Azospirillum</taxon>
    </lineage>
</organism>
<reference evidence="2 3" key="1">
    <citation type="journal article" date="2013" name="Int. J. Syst. Evol. Microbiol.">
        <title>Azospirillum humicireducens sp. nov., a nitrogen-fixing bacterium isolated from a microbial fuel cell.</title>
        <authorList>
            <person name="Zhou S."/>
            <person name="Han L."/>
            <person name="Wang Y."/>
            <person name="Yang G."/>
            <person name="Zhuang L."/>
            <person name="Hu P."/>
        </authorList>
    </citation>
    <scope>NUCLEOTIDE SEQUENCE [LARGE SCALE GENOMIC DNA]</scope>
    <source>
        <strain evidence="2 3">SgZ-5</strain>
    </source>
</reference>
<dbReference type="STRING" id="1226968.A6A40_03540"/>
<feature type="chain" id="PRO_5007817364" description="Flagellar protein FliL" evidence="1">
    <location>
        <begin position="46"/>
        <end position="160"/>
    </location>
</feature>
<dbReference type="Proteomes" id="UP000077405">
    <property type="component" value="Chromosome"/>
</dbReference>
<evidence type="ECO:0008006" key="4">
    <source>
        <dbReference type="Google" id="ProtNLM"/>
    </source>
</evidence>
<accession>A0A160JIR2</accession>
<keyword evidence="1" id="KW-0732">Signal</keyword>
<proteinExistence type="predicted"/>
<keyword evidence="3" id="KW-1185">Reference proteome</keyword>
<gene>
    <name evidence="2" type="ORF">A6A40_03540</name>
</gene>